<feature type="transmembrane region" description="Helical" evidence="8">
    <location>
        <begin position="29"/>
        <end position="55"/>
    </location>
</feature>
<dbReference type="RefSeq" id="WP_170236297.1">
    <property type="nucleotide sequence ID" value="NZ_BAAAYT010000002.1"/>
</dbReference>
<dbReference type="InterPro" id="IPR002781">
    <property type="entry name" value="TM_pro_TauE-like"/>
</dbReference>
<feature type="transmembrane region" description="Helical" evidence="8">
    <location>
        <begin position="158"/>
        <end position="177"/>
    </location>
</feature>
<dbReference type="Proteomes" id="UP000315628">
    <property type="component" value="Unassembled WGS sequence"/>
</dbReference>
<sequence length="237" mass="24658">MSTLLLLGLVVLVGSLVQSSIGFGIAVVAAPFVVLVAPELMPTALLVLGFTLPLTQLVAGPRDIDWALLRSALGARVLLTPVGVWLVTVLPARGIALVVGVMVLVSVALSIRRVDAVATQRNALAAGALTGVSGTAAAIGGPFFAIVLQNERPDRIRATLAAFFVAGSTVSMVALAIGGQMHVEQLRAAVAWLPFLFAGYLLSGPVKRRLDHARMRRSVLAFCAISSVVVILRALVL</sequence>
<evidence type="ECO:0000256" key="7">
    <source>
        <dbReference type="ARBA" id="ARBA00023136"/>
    </source>
</evidence>
<feature type="transmembrane region" description="Helical" evidence="8">
    <location>
        <begin position="94"/>
        <end position="111"/>
    </location>
</feature>
<feature type="transmembrane region" description="Helical" evidence="8">
    <location>
        <begin position="123"/>
        <end position="146"/>
    </location>
</feature>
<dbReference type="AlphaFoldDB" id="A0A560W6S1"/>
<keyword evidence="6 8" id="KW-1133">Transmembrane helix</keyword>
<dbReference type="EMBL" id="VIUW01000005">
    <property type="protein sequence ID" value="TWD13195.1"/>
    <property type="molecule type" value="Genomic_DNA"/>
</dbReference>
<feature type="transmembrane region" description="Helical" evidence="8">
    <location>
        <begin position="67"/>
        <end position="88"/>
    </location>
</feature>
<proteinExistence type="inferred from homology"/>
<evidence type="ECO:0000256" key="3">
    <source>
        <dbReference type="ARBA" id="ARBA00022448"/>
    </source>
</evidence>
<evidence type="ECO:0000256" key="5">
    <source>
        <dbReference type="ARBA" id="ARBA00022692"/>
    </source>
</evidence>
<accession>A0A560W6S1</accession>
<dbReference type="Pfam" id="PF01925">
    <property type="entry name" value="TauE"/>
    <property type="match status" value="1"/>
</dbReference>
<feature type="transmembrane region" description="Helical" evidence="8">
    <location>
        <begin position="218"/>
        <end position="236"/>
    </location>
</feature>
<keyword evidence="10" id="KW-1185">Reference proteome</keyword>
<keyword evidence="3" id="KW-0813">Transport</keyword>
<feature type="transmembrane region" description="Helical" evidence="8">
    <location>
        <begin position="189"/>
        <end position="206"/>
    </location>
</feature>
<evidence type="ECO:0000256" key="4">
    <source>
        <dbReference type="ARBA" id="ARBA00022475"/>
    </source>
</evidence>
<comment type="caution">
    <text evidence="9">The sequence shown here is derived from an EMBL/GenBank/DDBJ whole genome shotgun (WGS) entry which is preliminary data.</text>
</comment>
<evidence type="ECO:0000313" key="10">
    <source>
        <dbReference type="Proteomes" id="UP000315628"/>
    </source>
</evidence>
<name>A0A560W6S1_9MICO</name>
<dbReference type="PANTHER" id="PTHR30269">
    <property type="entry name" value="TRANSMEMBRANE PROTEIN YFCA"/>
    <property type="match status" value="1"/>
</dbReference>
<keyword evidence="4 8" id="KW-1003">Cell membrane</keyword>
<organism evidence="9 10">
    <name type="scientific">Marihabitans asiaticum</name>
    <dbReference type="NCBI Taxonomy" id="415218"/>
    <lineage>
        <taxon>Bacteria</taxon>
        <taxon>Bacillati</taxon>
        <taxon>Actinomycetota</taxon>
        <taxon>Actinomycetes</taxon>
        <taxon>Micrococcales</taxon>
        <taxon>Intrasporangiaceae</taxon>
        <taxon>Marihabitans</taxon>
    </lineage>
</organism>
<protein>
    <recommendedName>
        <fullName evidence="8">Probable membrane transporter protein</fullName>
    </recommendedName>
</protein>
<dbReference type="GO" id="GO:0005886">
    <property type="term" value="C:plasma membrane"/>
    <property type="evidence" value="ECO:0007669"/>
    <property type="project" value="UniProtKB-SubCell"/>
</dbReference>
<evidence type="ECO:0000256" key="8">
    <source>
        <dbReference type="RuleBase" id="RU363041"/>
    </source>
</evidence>
<evidence type="ECO:0000256" key="1">
    <source>
        <dbReference type="ARBA" id="ARBA00004651"/>
    </source>
</evidence>
<comment type="similarity">
    <text evidence="2 8">Belongs to the 4-toluene sulfonate uptake permease (TSUP) (TC 2.A.102) family.</text>
</comment>
<gene>
    <name evidence="9" type="ORF">FB557_2580</name>
</gene>
<comment type="subcellular location">
    <subcellularLocation>
        <location evidence="1 8">Cell membrane</location>
        <topology evidence="1 8">Multi-pass membrane protein</topology>
    </subcellularLocation>
</comment>
<evidence type="ECO:0000256" key="6">
    <source>
        <dbReference type="ARBA" id="ARBA00022989"/>
    </source>
</evidence>
<keyword evidence="7 8" id="KW-0472">Membrane</keyword>
<evidence type="ECO:0000313" key="9">
    <source>
        <dbReference type="EMBL" id="TWD13195.1"/>
    </source>
</evidence>
<dbReference type="PANTHER" id="PTHR30269:SF37">
    <property type="entry name" value="MEMBRANE TRANSPORTER PROTEIN"/>
    <property type="match status" value="1"/>
</dbReference>
<reference evidence="9 10" key="1">
    <citation type="submission" date="2019-06" db="EMBL/GenBank/DDBJ databases">
        <title>Sequencing the genomes of 1000 actinobacteria strains.</title>
        <authorList>
            <person name="Klenk H.-P."/>
        </authorList>
    </citation>
    <scope>NUCLEOTIDE SEQUENCE [LARGE SCALE GENOMIC DNA]</scope>
    <source>
        <strain evidence="9 10">DSM 18935</strain>
    </source>
</reference>
<keyword evidence="5 8" id="KW-0812">Transmembrane</keyword>
<evidence type="ECO:0000256" key="2">
    <source>
        <dbReference type="ARBA" id="ARBA00009142"/>
    </source>
</evidence>
<dbReference type="InterPro" id="IPR052017">
    <property type="entry name" value="TSUP"/>
</dbReference>